<feature type="transmembrane region" description="Helical" evidence="8">
    <location>
        <begin position="12"/>
        <end position="37"/>
    </location>
</feature>
<keyword evidence="2" id="KW-0813">Transport</keyword>
<name>A0A3P3XIH6_9SPIR</name>
<evidence type="ECO:0000256" key="5">
    <source>
        <dbReference type="ARBA" id="ARBA00022692"/>
    </source>
</evidence>
<dbReference type="InterPro" id="IPR001851">
    <property type="entry name" value="ABC_transp_permease"/>
</dbReference>
<keyword evidence="5 8" id="KW-0812">Transmembrane</keyword>
<dbReference type="AlphaFoldDB" id="A0A3P3XIH6"/>
<evidence type="ECO:0000256" key="8">
    <source>
        <dbReference type="SAM" id="Phobius"/>
    </source>
</evidence>
<feature type="transmembrane region" description="Helical" evidence="8">
    <location>
        <begin position="80"/>
        <end position="105"/>
    </location>
</feature>
<keyword evidence="6 8" id="KW-1133">Transmembrane helix</keyword>
<dbReference type="Pfam" id="PF02653">
    <property type="entry name" value="BPD_transp_2"/>
    <property type="match status" value="1"/>
</dbReference>
<evidence type="ECO:0000256" key="4">
    <source>
        <dbReference type="ARBA" id="ARBA00022519"/>
    </source>
</evidence>
<feature type="transmembrane region" description="Helical" evidence="8">
    <location>
        <begin position="274"/>
        <end position="293"/>
    </location>
</feature>
<dbReference type="EMBL" id="FWDM01000019">
    <property type="protein sequence ID" value="SLM12814.1"/>
    <property type="molecule type" value="Genomic_DNA"/>
</dbReference>
<proteinExistence type="predicted"/>
<accession>A0A3P3XIH6</accession>
<evidence type="ECO:0000256" key="1">
    <source>
        <dbReference type="ARBA" id="ARBA00004651"/>
    </source>
</evidence>
<reference evidence="9" key="1">
    <citation type="submission" date="2017-02" db="EMBL/GenBank/DDBJ databases">
        <authorList>
            <person name="Regsiter A."/>
            <person name="William W."/>
        </authorList>
    </citation>
    <scope>NUCLEOTIDE SEQUENCE</scope>
    <source>
        <strain evidence="9">Bib</strain>
    </source>
</reference>
<keyword evidence="7 8" id="KW-0472">Membrane</keyword>
<dbReference type="GO" id="GO:0022857">
    <property type="term" value="F:transmembrane transporter activity"/>
    <property type="evidence" value="ECO:0007669"/>
    <property type="project" value="InterPro"/>
</dbReference>
<evidence type="ECO:0000256" key="2">
    <source>
        <dbReference type="ARBA" id="ARBA00022448"/>
    </source>
</evidence>
<protein>
    <submittedName>
        <fullName evidence="9">Putative ABC transporter permease protein</fullName>
    </submittedName>
</protein>
<feature type="transmembrane region" description="Helical" evidence="8">
    <location>
        <begin position="299"/>
        <end position="318"/>
    </location>
</feature>
<gene>
    <name evidence="9" type="ORF">SPIROBIBN47_260058</name>
</gene>
<dbReference type="PANTHER" id="PTHR32196:SF21">
    <property type="entry name" value="ABC TRANSPORTER PERMEASE PROTEIN YPHD-RELATED"/>
    <property type="match status" value="1"/>
</dbReference>
<feature type="transmembrane region" description="Helical" evidence="8">
    <location>
        <begin position="220"/>
        <end position="240"/>
    </location>
</feature>
<organism evidence="9">
    <name type="scientific">uncultured spirochete</name>
    <dbReference type="NCBI Taxonomy" id="156406"/>
    <lineage>
        <taxon>Bacteria</taxon>
        <taxon>Pseudomonadati</taxon>
        <taxon>Spirochaetota</taxon>
        <taxon>Spirochaetia</taxon>
        <taxon>Spirochaetales</taxon>
        <taxon>environmental samples</taxon>
    </lineage>
</organism>
<sequence>MKKLLQQHEFVVTIVFFLVVILIGAINPAFFSIGNIFSLLKSMIIRGILALGVLIVIISGNVDISFTAISAFAMYTTSKIMLALFPEGGLLLAFAIGGLIGLLLGSINASFVAGMKLPALIVSLGTSSAIRGFMLAFIGVKIINNLPASLIAYSRSYIAKFTDASGKIVTLPSAIIMLIAVTIIVWFILRYTMLGRGVYALGGDPVSTERAGFNIKAIQYFIYCFMGFLSGIAGVLHSVFMRNANPFDIVGTELIVIASVVLGGASITGGKGTVYGTLLGVAFTVLIENSLIIIGVPSYWQKVVIGLIIVVSTAASALREKFAKLEIS</sequence>
<keyword evidence="4" id="KW-0997">Cell inner membrane</keyword>
<evidence type="ECO:0000256" key="6">
    <source>
        <dbReference type="ARBA" id="ARBA00022989"/>
    </source>
</evidence>
<comment type="subcellular location">
    <subcellularLocation>
        <location evidence="1">Cell membrane</location>
        <topology evidence="1">Multi-pass membrane protein</topology>
    </subcellularLocation>
</comment>
<evidence type="ECO:0000313" key="9">
    <source>
        <dbReference type="EMBL" id="SLM12814.1"/>
    </source>
</evidence>
<feature type="transmembrane region" description="Helical" evidence="8">
    <location>
        <begin position="49"/>
        <end position="74"/>
    </location>
</feature>
<evidence type="ECO:0000256" key="7">
    <source>
        <dbReference type="ARBA" id="ARBA00023136"/>
    </source>
</evidence>
<dbReference type="GO" id="GO:0005886">
    <property type="term" value="C:plasma membrane"/>
    <property type="evidence" value="ECO:0007669"/>
    <property type="project" value="UniProtKB-SubCell"/>
</dbReference>
<feature type="transmembrane region" description="Helical" evidence="8">
    <location>
        <begin position="246"/>
        <end position="267"/>
    </location>
</feature>
<keyword evidence="3" id="KW-1003">Cell membrane</keyword>
<evidence type="ECO:0000256" key="3">
    <source>
        <dbReference type="ARBA" id="ARBA00022475"/>
    </source>
</evidence>
<dbReference type="CDD" id="cd06579">
    <property type="entry name" value="TM_PBP1_transp_AraH_like"/>
    <property type="match status" value="1"/>
</dbReference>
<feature type="transmembrane region" description="Helical" evidence="8">
    <location>
        <begin position="168"/>
        <end position="189"/>
    </location>
</feature>
<dbReference type="PANTHER" id="PTHR32196">
    <property type="entry name" value="ABC TRANSPORTER PERMEASE PROTEIN YPHD-RELATED-RELATED"/>
    <property type="match status" value="1"/>
</dbReference>